<keyword evidence="2" id="KW-0732">Signal</keyword>
<dbReference type="PANTHER" id="PTHR20859">
    <property type="entry name" value="INTERFERON/INTERLEUKIN RECEPTOR"/>
    <property type="match status" value="1"/>
</dbReference>
<dbReference type="InterPro" id="IPR003961">
    <property type="entry name" value="FN3_dom"/>
</dbReference>
<sequence>MFVASAYQIFYLLALIQYVFSYVPAPVNVSAICHNFQNVLYWNYSAPSLKPQFSVEIKRQGNPVVNHVCSNTSLYHCDVSSFTKVIEESYLFIVTAAVGTQNNSSDVFFSYNGNMAIGSVVKCFLDFPPVNISAVSKEVIKVEFPHPFDRYKDDIQNNETEDCESFEYEVTYESELPKPQSPCYYEETPVCVAEIHVDVEQKNHCIKIKGTLCSVTVSEQIKCTEPFKSDNQYIWIIVGIFGALALLCLFILIVICLHRSLNGFSPLPQSLTTKLSGFRFISALSDTQSEVHTILSVSPTPEESVPDEMPTFVSNEQEDVFRLATGITNRELSSGEGSGMEQDTDMGRRSDYDCPHGLIVPVMEEMSPGDTVTGYRCES</sequence>
<dbReference type="PANTHER" id="PTHR20859:SF87">
    <property type="entry name" value="CYTOKINE RECEPTOR FAMILY MEMBER B13-RELATED"/>
    <property type="match status" value="1"/>
</dbReference>
<comment type="caution">
    <text evidence="4">The sequence shown here is derived from an EMBL/GenBank/DDBJ whole genome shotgun (WGS) entry which is preliminary data.</text>
</comment>
<gene>
    <name evidence="4" type="ORF">UPYG_G00133250</name>
</gene>
<feature type="domain" description="Fibronectin type-III" evidence="3">
    <location>
        <begin position="10"/>
        <end position="103"/>
    </location>
</feature>
<dbReference type="Gene3D" id="2.60.40.10">
    <property type="entry name" value="Immunoglobulins"/>
    <property type="match status" value="1"/>
</dbReference>
<keyword evidence="1" id="KW-0812">Transmembrane</keyword>
<name>A0ABD0WTK3_UMBPY</name>
<keyword evidence="5" id="KW-1185">Reference proteome</keyword>
<dbReference type="InterPro" id="IPR050650">
    <property type="entry name" value="Type-II_Cytokine-TF_Rcpt"/>
</dbReference>
<dbReference type="InterPro" id="IPR013783">
    <property type="entry name" value="Ig-like_fold"/>
</dbReference>
<feature type="signal peptide" evidence="2">
    <location>
        <begin position="1"/>
        <end position="21"/>
    </location>
</feature>
<dbReference type="Proteomes" id="UP001557470">
    <property type="component" value="Unassembled WGS sequence"/>
</dbReference>
<protein>
    <recommendedName>
        <fullName evidence="3">Fibronectin type-III domain-containing protein</fullName>
    </recommendedName>
</protein>
<dbReference type="EMBL" id="JAGEUA010000004">
    <property type="protein sequence ID" value="KAL0983825.1"/>
    <property type="molecule type" value="Genomic_DNA"/>
</dbReference>
<reference evidence="4 5" key="1">
    <citation type="submission" date="2024-06" db="EMBL/GenBank/DDBJ databases">
        <authorList>
            <person name="Pan Q."/>
            <person name="Wen M."/>
            <person name="Jouanno E."/>
            <person name="Zahm M."/>
            <person name="Klopp C."/>
            <person name="Cabau C."/>
            <person name="Louis A."/>
            <person name="Berthelot C."/>
            <person name="Parey E."/>
            <person name="Roest Crollius H."/>
            <person name="Montfort J."/>
            <person name="Robinson-Rechavi M."/>
            <person name="Bouchez O."/>
            <person name="Lampietro C."/>
            <person name="Lopez Roques C."/>
            <person name="Donnadieu C."/>
            <person name="Postlethwait J."/>
            <person name="Bobe J."/>
            <person name="Verreycken H."/>
            <person name="Guiguen Y."/>
        </authorList>
    </citation>
    <scope>NUCLEOTIDE SEQUENCE [LARGE SCALE GENOMIC DNA]</scope>
    <source>
        <strain evidence="4">Up_M1</strain>
        <tissue evidence="4">Testis</tissue>
    </source>
</reference>
<proteinExistence type="predicted"/>
<evidence type="ECO:0000256" key="1">
    <source>
        <dbReference type="SAM" id="Phobius"/>
    </source>
</evidence>
<accession>A0ABD0WTK3</accession>
<evidence type="ECO:0000313" key="4">
    <source>
        <dbReference type="EMBL" id="KAL0983825.1"/>
    </source>
</evidence>
<dbReference type="InterPro" id="IPR036116">
    <property type="entry name" value="FN3_sf"/>
</dbReference>
<feature type="chain" id="PRO_5044749893" description="Fibronectin type-III domain-containing protein" evidence="2">
    <location>
        <begin position="22"/>
        <end position="379"/>
    </location>
</feature>
<keyword evidence="1" id="KW-1133">Transmembrane helix</keyword>
<feature type="transmembrane region" description="Helical" evidence="1">
    <location>
        <begin position="233"/>
        <end position="257"/>
    </location>
</feature>
<evidence type="ECO:0000259" key="3">
    <source>
        <dbReference type="Pfam" id="PF01108"/>
    </source>
</evidence>
<dbReference type="AlphaFoldDB" id="A0ABD0WTK3"/>
<dbReference type="SUPFAM" id="SSF49265">
    <property type="entry name" value="Fibronectin type III"/>
    <property type="match status" value="1"/>
</dbReference>
<organism evidence="4 5">
    <name type="scientific">Umbra pygmaea</name>
    <name type="common">Eastern mudminnow</name>
    <dbReference type="NCBI Taxonomy" id="75934"/>
    <lineage>
        <taxon>Eukaryota</taxon>
        <taxon>Metazoa</taxon>
        <taxon>Chordata</taxon>
        <taxon>Craniata</taxon>
        <taxon>Vertebrata</taxon>
        <taxon>Euteleostomi</taxon>
        <taxon>Actinopterygii</taxon>
        <taxon>Neopterygii</taxon>
        <taxon>Teleostei</taxon>
        <taxon>Protacanthopterygii</taxon>
        <taxon>Esociformes</taxon>
        <taxon>Umbridae</taxon>
        <taxon>Umbra</taxon>
    </lineage>
</organism>
<dbReference type="Pfam" id="PF01108">
    <property type="entry name" value="Tissue_fac"/>
    <property type="match status" value="1"/>
</dbReference>
<keyword evidence="1" id="KW-0472">Membrane</keyword>
<evidence type="ECO:0000313" key="5">
    <source>
        <dbReference type="Proteomes" id="UP001557470"/>
    </source>
</evidence>
<evidence type="ECO:0000256" key="2">
    <source>
        <dbReference type="SAM" id="SignalP"/>
    </source>
</evidence>